<protein>
    <submittedName>
        <fullName evidence="1">Uncharacterized protein</fullName>
    </submittedName>
</protein>
<dbReference type="Proteomes" id="UP001143910">
    <property type="component" value="Unassembled WGS sequence"/>
</dbReference>
<name>A0ACC1NGI9_9HYPO</name>
<accession>A0ACC1NGI9</accession>
<reference evidence="1" key="1">
    <citation type="submission" date="2022-08" db="EMBL/GenBank/DDBJ databases">
        <title>Genome Sequence of Lecanicillium fungicola.</title>
        <authorList>
            <person name="Buettner E."/>
        </authorList>
    </citation>
    <scope>NUCLEOTIDE SEQUENCE</scope>
    <source>
        <strain evidence="1">Babe33</strain>
    </source>
</reference>
<evidence type="ECO:0000313" key="1">
    <source>
        <dbReference type="EMBL" id="KAJ2977478.1"/>
    </source>
</evidence>
<comment type="caution">
    <text evidence="1">The sequence shown here is derived from an EMBL/GenBank/DDBJ whole genome shotgun (WGS) entry which is preliminary data.</text>
</comment>
<keyword evidence="2" id="KW-1185">Reference proteome</keyword>
<proteinExistence type="predicted"/>
<sequence>MANQNPPPDERVVYLALKNIFKGQNAQARKSKTVSKLIRQHKTQESVANLLREHNFDIICNLAVNLLSAEIFESTLKAKVRFPELFDASPTQSAEKEASEAEATRYEADAIKNAIQSAPNVFPPIAELQLVEKSSDPENDGPAAAQEVKEPHASKQANPFRQTASQVTSIFPVYLPHATEHRLFVRIQNMLEQVCYEYGSHKMPDVLQRHVIVQQEPRRRRSLRELFASIANIRHTAVHRLRVHAKGVDKYLNDAERFTILLGNKEQLQAISKLRRDTRTALDELERNKHLLRAKLDDTRQKISEQRKMLDAAEKMAIAEMETEDEQYQLLAGKCVDAALTPSEDSFSTAIDEGKNEGTVYDDTDSTNEYDKNDKSQEGWVINGEDQ</sequence>
<dbReference type="EMBL" id="JANJQO010000468">
    <property type="protein sequence ID" value="KAJ2977478.1"/>
    <property type="molecule type" value="Genomic_DNA"/>
</dbReference>
<gene>
    <name evidence="1" type="ORF">NQ176_g4346</name>
</gene>
<evidence type="ECO:0000313" key="2">
    <source>
        <dbReference type="Proteomes" id="UP001143910"/>
    </source>
</evidence>
<organism evidence="1 2">
    <name type="scientific">Zarea fungicola</name>
    <dbReference type="NCBI Taxonomy" id="93591"/>
    <lineage>
        <taxon>Eukaryota</taxon>
        <taxon>Fungi</taxon>
        <taxon>Dikarya</taxon>
        <taxon>Ascomycota</taxon>
        <taxon>Pezizomycotina</taxon>
        <taxon>Sordariomycetes</taxon>
        <taxon>Hypocreomycetidae</taxon>
        <taxon>Hypocreales</taxon>
        <taxon>Cordycipitaceae</taxon>
        <taxon>Zarea</taxon>
    </lineage>
</organism>